<reference evidence="2" key="1">
    <citation type="journal article" date="2019" name="Int. J. Syst. Evol. Microbiol.">
        <title>The Global Catalogue of Microorganisms (GCM) 10K type strain sequencing project: providing services to taxonomists for standard genome sequencing and annotation.</title>
        <authorList>
            <consortium name="The Broad Institute Genomics Platform"/>
            <consortium name="The Broad Institute Genome Sequencing Center for Infectious Disease"/>
            <person name="Wu L."/>
            <person name="Ma J."/>
        </authorList>
    </citation>
    <scope>NUCLEOTIDE SEQUENCE [LARGE SCALE GENOMIC DNA]</scope>
    <source>
        <strain evidence="2">CGMCC 1.12479</strain>
    </source>
</reference>
<keyword evidence="2" id="KW-1185">Reference proteome</keyword>
<proteinExistence type="predicted"/>
<comment type="caution">
    <text evidence="1">The sequence shown here is derived from an EMBL/GenBank/DDBJ whole genome shotgun (WGS) entry which is preliminary data.</text>
</comment>
<sequence length="423" mass="49800">MQPCTLGNHVSFSNRFEDWLNQSSVFMSNSLFPSFSHRHYKSILPYFQDDSDTSAIDVNYYLRYPELFEMLKGDLIPPSEWKDDPEDQEEVWEDNEYFESNLQIKSVHYIHQLIFEWFDLIFDQNKSVDVFLFESSPYVSYDDDLINLDTDKIQIYLSPLIIEFLLKKDHTRMYLPFFQSLHPAFDIQFSLDNKMISMQNSMIARANHPLDFFMEWILKYRFWGIGRLSAVLSGIRIESDFRQIRKALKAFFDHAIEVLDKPNISEARVQSCIANYLFYPARFGPMMMIFAIGNYIEKNNLREYRGHLESIISSHKSPSVADLIPLYKIGTSLEVEEWFNLLTSPWKDHAAILDMDQVSALKVLLFREPFNYEDENISTLLENLKLSSLNSRSGDFNLNDIVGIEYVNQNDSRTRLRLLANSW</sequence>
<dbReference type="Proteomes" id="UP000635885">
    <property type="component" value="Unassembled WGS sequence"/>
</dbReference>
<organism evidence="1 2">
    <name type="scientific">Belliella aquatica</name>
    <dbReference type="NCBI Taxonomy" id="1323734"/>
    <lineage>
        <taxon>Bacteria</taxon>
        <taxon>Pseudomonadati</taxon>
        <taxon>Bacteroidota</taxon>
        <taxon>Cytophagia</taxon>
        <taxon>Cytophagales</taxon>
        <taxon>Cyclobacteriaceae</taxon>
        <taxon>Belliella</taxon>
    </lineage>
</organism>
<evidence type="ECO:0000313" key="1">
    <source>
        <dbReference type="EMBL" id="GGC52264.1"/>
    </source>
</evidence>
<gene>
    <name evidence="1" type="ORF">GCM10010993_33440</name>
</gene>
<accession>A0ABQ1N7C1</accession>
<name>A0ABQ1N7C1_9BACT</name>
<protein>
    <submittedName>
        <fullName evidence="1">Uncharacterized protein</fullName>
    </submittedName>
</protein>
<dbReference type="EMBL" id="BMFD01000017">
    <property type="protein sequence ID" value="GGC52264.1"/>
    <property type="molecule type" value="Genomic_DNA"/>
</dbReference>
<evidence type="ECO:0000313" key="2">
    <source>
        <dbReference type="Proteomes" id="UP000635885"/>
    </source>
</evidence>